<comment type="caution">
    <text evidence="3">The sequence shown here is derived from an EMBL/GenBank/DDBJ whole genome shotgun (WGS) entry which is preliminary data.</text>
</comment>
<feature type="region of interest" description="Disordered" evidence="2">
    <location>
        <begin position="39"/>
        <end position="60"/>
    </location>
</feature>
<accession>A0A4R4E491</accession>
<feature type="coiled-coil region" evidence="1">
    <location>
        <begin position="12"/>
        <end position="39"/>
    </location>
</feature>
<dbReference type="Proteomes" id="UP000295164">
    <property type="component" value="Unassembled WGS sequence"/>
</dbReference>
<reference evidence="3 4" key="1">
    <citation type="submission" date="2019-03" db="EMBL/GenBank/DDBJ databases">
        <authorList>
            <person name="Kim M.K.M."/>
        </authorList>
    </citation>
    <scope>NUCLEOTIDE SEQUENCE [LARGE SCALE GENOMIC DNA]</scope>
    <source>
        <strain evidence="3 4">17J68-15</strain>
    </source>
</reference>
<evidence type="ECO:0000313" key="4">
    <source>
        <dbReference type="Proteomes" id="UP000295164"/>
    </source>
</evidence>
<dbReference type="EMBL" id="SKFH01000012">
    <property type="protein sequence ID" value="TCZ71753.1"/>
    <property type="molecule type" value="Genomic_DNA"/>
</dbReference>
<organism evidence="3 4">
    <name type="scientific">Flaviaesturariibacter aridisoli</name>
    <dbReference type="NCBI Taxonomy" id="2545761"/>
    <lineage>
        <taxon>Bacteria</taxon>
        <taxon>Pseudomonadati</taxon>
        <taxon>Bacteroidota</taxon>
        <taxon>Chitinophagia</taxon>
        <taxon>Chitinophagales</taxon>
        <taxon>Chitinophagaceae</taxon>
        <taxon>Flaviaestuariibacter</taxon>
    </lineage>
</organism>
<sequence length="265" mass="29046">MHQELLHLQAENRRLTAVVSALAEKNLRLEEELRAMRSSNTHHPNGDAGTNNPGFNPAVGDAGTKNECFATAIEPAGSTKQFLNPASLPARSKNQLFHPEAEHTGTNPGILDGFPGLSGSIFPVDTTASGFLSAPFRQQAERATAEAVRNERLTRLSVALPSWRAIAAHLRAGPVPHLRWPQERNLPLLLNALCRPGNERRAYPELQKTTRLSYTGLYKVLQAGIRAGLVHRAGWQRYQLTNAGISVLERAFQTHPPAPSQREGE</sequence>
<dbReference type="RefSeq" id="WP_131851906.1">
    <property type="nucleotide sequence ID" value="NZ_SKFH01000012.1"/>
</dbReference>
<protein>
    <submittedName>
        <fullName evidence="3">Uncharacterized protein</fullName>
    </submittedName>
</protein>
<gene>
    <name evidence="3" type="ORF">E0486_09370</name>
</gene>
<keyword evidence="4" id="KW-1185">Reference proteome</keyword>
<feature type="compositionally biased region" description="Polar residues" evidence="2">
    <location>
        <begin position="39"/>
        <end position="54"/>
    </location>
</feature>
<proteinExistence type="predicted"/>
<evidence type="ECO:0000256" key="2">
    <source>
        <dbReference type="SAM" id="MobiDB-lite"/>
    </source>
</evidence>
<dbReference type="AlphaFoldDB" id="A0A4R4E491"/>
<keyword evidence="1" id="KW-0175">Coiled coil</keyword>
<evidence type="ECO:0000256" key="1">
    <source>
        <dbReference type="SAM" id="Coils"/>
    </source>
</evidence>
<name>A0A4R4E491_9BACT</name>
<evidence type="ECO:0000313" key="3">
    <source>
        <dbReference type="EMBL" id="TCZ71753.1"/>
    </source>
</evidence>